<dbReference type="Proteomes" id="UP000191672">
    <property type="component" value="Unassembled WGS sequence"/>
</dbReference>
<gene>
    <name evidence="2" type="ORF">PENANT_c019G07666</name>
</gene>
<organism evidence="2 3">
    <name type="scientific">Penicillium antarcticum</name>
    <dbReference type="NCBI Taxonomy" id="416450"/>
    <lineage>
        <taxon>Eukaryota</taxon>
        <taxon>Fungi</taxon>
        <taxon>Dikarya</taxon>
        <taxon>Ascomycota</taxon>
        <taxon>Pezizomycotina</taxon>
        <taxon>Eurotiomycetes</taxon>
        <taxon>Eurotiomycetidae</taxon>
        <taxon>Eurotiales</taxon>
        <taxon>Aspergillaceae</taxon>
        <taxon>Penicillium</taxon>
    </lineage>
</organism>
<name>A0A1V6Q0T5_9EURO</name>
<sequence length="134" mass="15072">MLLGNFKAIQFDLLKTQSTVPRGAQYQFPGDYEAEHCISRLFLQQRPDHSQVKHGPDRDCRAQDRQASALGGTLVQTEHTLFSTRKQQGMFIARSPSGPSQPVSTSKAARTWKSQRRHGPPAQLLVYESYKATD</sequence>
<dbReference type="EMBL" id="MDYN01000019">
    <property type="protein sequence ID" value="OQD82888.1"/>
    <property type="molecule type" value="Genomic_DNA"/>
</dbReference>
<reference evidence="3" key="1">
    <citation type="journal article" date="2017" name="Nat. Microbiol.">
        <title>Global analysis of biosynthetic gene clusters reveals vast potential of secondary metabolite production in Penicillium species.</title>
        <authorList>
            <person name="Nielsen J.C."/>
            <person name="Grijseels S."/>
            <person name="Prigent S."/>
            <person name="Ji B."/>
            <person name="Dainat J."/>
            <person name="Nielsen K.F."/>
            <person name="Frisvad J.C."/>
            <person name="Workman M."/>
            <person name="Nielsen J."/>
        </authorList>
    </citation>
    <scope>NUCLEOTIDE SEQUENCE [LARGE SCALE GENOMIC DNA]</scope>
    <source>
        <strain evidence="3">IBT 31811</strain>
    </source>
</reference>
<proteinExistence type="predicted"/>
<evidence type="ECO:0000256" key="1">
    <source>
        <dbReference type="SAM" id="MobiDB-lite"/>
    </source>
</evidence>
<feature type="compositionally biased region" description="Polar residues" evidence="1">
    <location>
        <begin position="97"/>
        <end position="108"/>
    </location>
</feature>
<keyword evidence="3" id="KW-1185">Reference proteome</keyword>
<evidence type="ECO:0000313" key="2">
    <source>
        <dbReference type="EMBL" id="OQD82888.1"/>
    </source>
</evidence>
<accession>A0A1V6Q0T5</accession>
<dbReference type="AlphaFoldDB" id="A0A1V6Q0T5"/>
<feature type="region of interest" description="Disordered" evidence="1">
    <location>
        <begin position="92"/>
        <end position="134"/>
    </location>
</feature>
<protein>
    <submittedName>
        <fullName evidence="2">Uncharacterized protein</fullName>
    </submittedName>
</protein>
<comment type="caution">
    <text evidence="2">The sequence shown here is derived from an EMBL/GenBank/DDBJ whole genome shotgun (WGS) entry which is preliminary data.</text>
</comment>
<evidence type="ECO:0000313" key="3">
    <source>
        <dbReference type="Proteomes" id="UP000191672"/>
    </source>
</evidence>